<proteinExistence type="predicted"/>
<dbReference type="AlphaFoldDB" id="A0A345CTU0"/>
<evidence type="ECO:0000259" key="1">
    <source>
        <dbReference type="Pfam" id="PF07484"/>
    </source>
</evidence>
<dbReference type="InterPro" id="IPR011083">
    <property type="entry name" value="Phage_tail_collar_dom"/>
</dbReference>
<evidence type="ECO:0000313" key="2">
    <source>
        <dbReference type="EMBL" id="AXF74875.1"/>
    </source>
</evidence>
<dbReference type="PANTHER" id="PTHR35191:SF1">
    <property type="entry name" value="PROPHAGE SIDE TAIL FIBER PROTEIN HOMOLOG STFQ-RELATED"/>
    <property type="match status" value="1"/>
</dbReference>
<accession>A0A345CTU0</accession>
<dbReference type="Pfam" id="PF07484">
    <property type="entry name" value="Collar"/>
    <property type="match status" value="1"/>
</dbReference>
<gene>
    <name evidence="2" type="ORF">AV903_00120</name>
    <name evidence="3" type="ORF">AV903_13660</name>
</gene>
<dbReference type="InterPro" id="IPR051934">
    <property type="entry name" value="Phage_Tail_Fiber_Structural"/>
</dbReference>
<protein>
    <submittedName>
        <fullName evidence="3">Tail fiber protein</fullName>
    </submittedName>
</protein>
<evidence type="ECO:0000313" key="3">
    <source>
        <dbReference type="EMBL" id="AXF76857.1"/>
    </source>
</evidence>
<feature type="domain" description="Phage tail collar" evidence="1">
    <location>
        <begin position="88"/>
        <end position="135"/>
    </location>
</feature>
<dbReference type="InterPro" id="IPR037053">
    <property type="entry name" value="Phage_tail_collar_dom_sf"/>
</dbReference>
<dbReference type="Proteomes" id="UP000264980">
    <property type="component" value="Chromosome"/>
</dbReference>
<reference evidence="3 4" key="1">
    <citation type="submission" date="2016-01" db="EMBL/GenBank/DDBJ databases">
        <authorList>
            <person name="Oliw E.H."/>
        </authorList>
    </citation>
    <scope>NUCLEOTIDE SEQUENCE [LARGE SCALE GENOMIC DNA]</scope>
    <source>
        <strain evidence="3 4">MDcuke</strain>
    </source>
</reference>
<dbReference type="EMBL" id="CP013970">
    <property type="protein sequence ID" value="AXF76857.1"/>
    <property type="molecule type" value="Genomic_DNA"/>
</dbReference>
<organism evidence="3 4">
    <name type="scientific">Erwinia tracheiphila</name>
    <dbReference type="NCBI Taxonomy" id="65700"/>
    <lineage>
        <taxon>Bacteria</taxon>
        <taxon>Pseudomonadati</taxon>
        <taxon>Pseudomonadota</taxon>
        <taxon>Gammaproteobacteria</taxon>
        <taxon>Enterobacterales</taxon>
        <taxon>Erwiniaceae</taxon>
        <taxon>Erwinia</taxon>
    </lineage>
</organism>
<dbReference type="Gene3D" id="3.90.1340.10">
    <property type="entry name" value="Phage tail collar domain"/>
    <property type="match status" value="1"/>
</dbReference>
<sequence>MYGLDNNSGVSVMPAIAPTSSATPLWFTEGGANQSPSYPGQDWFNQVQAELLNVLTEAGIAPDKADNTQLSRAISQIIAASANVIPVGIPLPWPTATAPAGWLKCNGAAFDKAKYPALAVAYPSGSLPDLRGEFIRGTDDGRGMDAGRSVLSAQNDAMGVSYASNGLTVKNILVLTNRTGSGADAIDGLAAGAAFTDGGQTSSARLSVRSANETRPRNIAFNYIVRAA</sequence>
<name>A0A345CTU0_9GAMM</name>
<evidence type="ECO:0000313" key="4">
    <source>
        <dbReference type="Proteomes" id="UP000264980"/>
    </source>
</evidence>
<dbReference type="EMBL" id="CP013970">
    <property type="protein sequence ID" value="AXF74875.1"/>
    <property type="molecule type" value="Genomic_DNA"/>
</dbReference>
<dbReference type="PANTHER" id="PTHR35191">
    <property type="entry name" value="PROPHAGE SIDE TAIL FIBER PROTEIN HOMOLOG STFQ-RELATED"/>
    <property type="match status" value="1"/>
</dbReference>
<dbReference type="SUPFAM" id="SSF88874">
    <property type="entry name" value="Receptor-binding domain of short tail fibre protein gp12"/>
    <property type="match status" value="1"/>
</dbReference>